<keyword evidence="1" id="KW-1133">Transmembrane helix</keyword>
<keyword evidence="1" id="KW-0812">Transmembrane</keyword>
<dbReference type="Proteomes" id="UP000653578">
    <property type="component" value="Unassembled WGS sequence"/>
</dbReference>
<sequence length="117" mass="13721">MIITLNYQLLIPSLRLPDIILRIVSQQVVTPIIVIVAMEQFVKTHGLLYKMLSIFIFSIFQMFLKFWMHSLGIVHYSEQWKVSWSYLESVLLLICTGLALLVYRLIMRKEGIPFEST</sequence>
<name>A0ABX1X8W1_9BACL</name>
<evidence type="ECO:0000313" key="3">
    <source>
        <dbReference type="Proteomes" id="UP000653578"/>
    </source>
</evidence>
<keyword evidence="3" id="KW-1185">Reference proteome</keyword>
<accession>A0ABX1X8W1</accession>
<evidence type="ECO:0000256" key="1">
    <source>
        <dbReference type="SAM" id="Phobius"/>
    </source>
</evidence>
<evidence type="ECO:0000313" key="2">
    <source>
        <dbReference type="EMBL" id="NOU64887.1"/>
    </source>
</evidence>
<comment type="caution">
    <text evidence="2">The sequence shown here is derived from an EMBL/GenBank/DDBJ whole genome shotgun (WGS) entry which is preliminary data.</text>
</comment>
<proteinExistence type="predicted"/>
<dbReference type="RefSeq" id="WP_171630599.1">
    <property type="nucleotide sequence ID" value="NZ_WHNY01000040.1"/>
</dbReference>
<gene>
    <name evidence="2" type="ORF">GC096_12695</name>
</gene>
<reference evidence="2 3" key="1">
    <citation type="submission" date="2019-10" db="EMBL/GenBank/DDBJ databases">
        <title>Description of Paenibacillus humi sp. nov.</title>
        <authorList>
            <person name="Carlier A."/>
            <person name="Qi S."/>
        </authorList>
    </citation>
    <scope>NUCLEOTIDE SEQUENCE [LARGE SCALE GENOMIC DNA]</scope>
    <source>
        <strain evidence="2 3">LMG 31461</strain>
    </source>
</reference>
<keyword evidence="1" id="KW-0472">Membrane</keyword>
<feature type="transmembrane region" description="Helical" evidence="1">
    <location>
        <begin position="47"/>
        <end position="64"/>
    </location>
</feature>
<protein>
    <submittedName>
        <fullName evidence="2">Uncharacterized protein</fullName>
    </submittedName>
</protein>
<dbReference type="EMBL" id="WHNY01000040">
    <property type="protein sequence ID" value="NOU64887.1"/>
    <property type="molecule type" value="Genomic_DNA"/>
</dbReference>
<feature type="transmembrane region" description="Helical" evidence="1">
    <location>
        <begin position="84"/>
        <end position="106"/>
    </location>
</feature>
<organism evidence="2 3">
    <name type="scientific">Paenibacillus plantarum</name>
    <dbReference type="NCBI Taxonomy" id="2654975"/>
    <lineage>
        <taxon>Bacteria</taxon>
        <taxon>Bacillati</taxon>
        <taxon>Bacillota</taxon>
        <taxon>Bacilli</taxon>
        <taxon>Bacillales</taxon>
        <taxon>Paenibacillaceae</taxon>
        <taxon>Paenibacillus</taxon>
    </lineage>
</organism>